<gene>
    <name evidence="2" type="ORF">GBAR_LOCUS18814</name>
</gene>
<dbReference type="EMBL" id="CASHTH010002660">
    <property type="protein sequence ID" value="CAI8033347.1"/>
    <property type="molecule type" value="Genomic_DNA"/>
</dbReference>
<dbReference type="SUPFAM" id="SSF47986">
    <property type="entry name" value="DEATH domain"/>
    <property type="match status" value="1"/>
</dbReference>
<evidence type="ECO:0000256" key="1">
    <source>
        <dbReference type="SAM" id="MobiDB-lite"/>
    </source>
</evidence>
<dbReference type="Gene3D" id="1.10.533.10">
    <property type="entry name" value="Death Domain, Fas"/>
    <property type="match status" value="1"/>
</dbReference>
<organism evidence="2 3">
    <name type="scientific">Geodia barretti</name>
    <name type="common">Barrett's horny sponge</name>
    <dbReference type="NCBI Taxonomy" id="519541"/>
    <lineage>
        <taxon>Eukaryota</taxon>
        <taxon>Metazoa</taxon>
        <taxon>Porifera</taxon>
        <taxon>Demospongiae</taxon>
        <taxon>Heteroscleromorpha</taxon>
        <taxon>Tetractinellida</taxon>
        <taxon>Astrophorina</taxon>
        <taxon>Geodiidae</taxon>
        <taxon>Geodia</taxon>
    </lineage>
</organism>
<evidence type="ECO:0008006" key="4">
    <source>
        <dbReference type="Google" id="ProtNLM"/>
    </source>
</evidence>
<evidence type="ECO:0000313" key="3">
    <source>
        <dbReference type="Proteomes" id="UP001174909"/>
    </source>
</evidence>
<sequence>MQIRPYFFHVDTKATVDSYLPGRGIRYFAIEVKLRDSRNCKQLRREIRFDGVEDRPPITITRDPEYFVIPAGGQDSGRVERDFASTQGRGIGEAAVVDTRPPAQSRIQPSIPEAEEAGNQQLAHSVRDLYSHTTGTVERDSDVVEDEELETLPVPPTDTRTLPVGTNANPSPSIEAMQEQSNGDSMSQSSASSTRNAPVVTQTLGIDDLFDVKSACEPVTARWKSLGLALRLSPTRLGVIEKENRSLDECLSETLTLWLNKNYDTVKFGNPTWELLAKAVSHPAGGNNPALSEEIIGNHGGQ</sequence>
<feature type="compositionally biased region" description="Polar residues" evidence="1">
    <location>
        <begin position="164"/>
        <end position="196"/>
    </location>
</feature>
<proteinExistence type="predicted"/>
<protein>
    <recommendedName>
        <fullName evidence="4">Death domain-containing protein</fullName>
    </recommendedName>
</protein>
<dbReference type="InterPro" id="IPR011029">
    <property type="entry name" value="DEATH-like_dom_sf"/>
</dbReference>
<reference evidence="2" key="1">
    <citation type="submission" date="2023-03" db="EMBL/GenBank/DDBJ databases">
        <authorList>
            <person name="Steffen K."/>
            <person name="Cardenas P."/>
        </authorList>
    </citation>
    <scope>NUCLEOTIDE SEQUENCE</scope>
</reference>
<name>A0AA35SQE1_GEOBA</name>
<dbReference type="Proteomes" id="UP001174909">
    <property type="component" value="Unassembled WGS sequence"/>
</dbReference>
<keyword evidence="3" id="KW-1185">Reference proteome</keyword>
<feature type="region of interest" description="Disordered" evidence="1">
    <location>
        <begin position="134"/>
        <end position="196"/>
    </location>
</feature>
<accession>A0AA35SQE1</accession>
<evidence type="ECO:0000313" key="2">
    <source>
        <dbReference type="EMBL" id="CAI8033347.1"/>
    </source>
</evidence>
<dbReference type="AlphaFoldDB" id="A0AA35SQE1"/>
<comment type="caution">
    <text evidence="2">The sequence shown here is derived from an EMBL/GenBank/DDBJ whole genome shotgun (WGS) entry which is preliminary data.</text>
</comment>